<dbReference type="PANTHER" id="PTHR42776">
    <property type="entry name" value="SERINE PEPTIDASE S9 FAMILY MEMBER"/>
    <property type="match status" value="1"/>
</dbReference>
<dbReference type="EMBL" id="FLRD01000070">
    <property type="protein sequence ID" value="SBT34268.1"/>
    <property type="molecule type" value="Genomic_DNA"/>
</dbReference>
<dbReference type="Pfam" id="PF00326">
    <property type="entry name" value="Peptidase_S9"/>
    <property type="match status" value="1"/>
</dbReference>
<feature type="region of interest" description="Disordered" evidence="2">
    <location>
        <begin position="315"/>
        <end position="372"/>
    </location>
</feature>
<dbReference type="Proteomes" id="UP000078555">
    <property type="component" value="Unassembled WGS sequence"/>
</dbReference>
<evidence type="ECO:0000313" key="6">
    <source>
        <dbReference type="Proteomes" id="UP000078555"/>
    </source>
</evidence>
<feature type="transmembrane region" description="Helical" evidence="3">
    <location>
        <begin position="695"/>
        <end position="713"/>
    </location>
</feature>
<keyword evidence="1" id="KW-0378">Hydrolase</keyword>
<evidence type="ECO:0000259" key="4">
    <source>
        <dbReference type="Pfam" id="PF00326"/>
    </source>
</evidence>
<feature type="transmembrane region" description="Helical" evidence="3">
    <location>
        <begin position="498"/>
        <end position="519"/>
    </location>
</feature>
<reference evidence="6" key="1">
    <citation type="submission" date="2016-05" db="EMBL/GenBank/DDBJ databases">
        <authorList>
            <person name="Naeem Raeece"/>
        </authorList>
    </citation>
    <scope>NUCLEOTIDE SEQUENCE [LARGE SCALE GENOMIC DNA]</scope>
</reference>
<sequence length="907" mass="105136">MWREKITAVLERSPRKVTKEQAHELPHELTRDSTNNRAKFNLLGAGKNEKKRNYPSSRRRESGEILCNKEKIYKISYIQDDFEMCNTFYDKEYKMYLSNDGNVGCLFCTTEEKLSMNLFKNTGNKGKFFLTCLNSVSINDIHKRFFFYESFCSFNASNTLLIYSAESDDIRWKKENNSTVKRDVDILKKLNNGIYTETFGEQFNYSFFYLYVYNLMNNTVKYVIMKDVSSCYYSPHFIDDTSFVCLSYRTVPYRLGIYAFNIRANDLYLCTLTDSDVYNVEGKENKNKKNYIRCAYVKLSGKNFKHTASPLIIREEEQESGEARSGEARSGEARSGEARSGEAKSGEARSGEARSGEAKSGEAKSGEAKSGDVSSPVYVACLAVLAKGEECKQHIMEYSLVLIKLVKEERKQKGTKGKKEKSTTTSQEEKLEQVFESSSIVSNSSSDEKCSNHNVGNTNGREDVCNYRKVEMDVLIKEGQYTPFFRGLYTNEIKGYCYPYIFMNTIFYCSKIVIAVHMFTKKIFRILIDNIYDEKDISTSVEILCMKRDNLLLSIRNMLLNDVLVYCIFREINIKGDFIYLTNLKSYNLDFATCDNIGKEKYILYSNVNDNSKKLFMILSEMETSLFREKHPYIRRKNAHFNLLYEQEEQYILDIQQKGLLLPNFNLFNEKKLRNLILYIHGGPYSTTVNEYKNVFIFFAACGFDVLCINYIGSLSFSDKPNILNGFINSIEIDDIMQTFKEFYSYFGDYDGVYLYGGSYGGFAACSILTKYNIFKSCCVINGVYEWVLSAYSSDSPDFFINMPLNKNCEHDCKFDNMQDYANTYKMSPLHFVENITTPILIVCSKNDKRVSYHNSVSLYNRLRAQNKKCKFLLFDGSNHSIDNYHHQETMLMNVILWFYNYSRGKK</sequence>
<keyword evidence="6" id="KW-1185">Reference proteome</keyword>
<dbReference type="InterPro" id="IPR001375">
    <property type="entry name" value="Peptidase_S9_cat"/>
</dbReference>
<evidence type="ECO:0000256" key="1">
    <source>
        <dbReference type="ARBA" id="ARBA00022801"/>
    </source>
</evidence>
<keyword evidence="3" id="KW-1133">Transmembrane helix</keyword>
<dbReference type="InterPro" id="IPR029058">
    <property type="entry name" value="AB_hydrolase_fold"/>
</dbReference>
<dbReference type="SUPFAM" id="SSF53474">
    <property type="entry name" value="alpha/beta-Hydrolases"/>
    <property type="match status" value="1"/>
</dbReference>
<organism evidence="5 6">
    <name type="scientific">Plasmodium ovale wallikeri</name>
    <dbReference type="NCBI Taxonomy" id="864142"/>
    <lineage>
        <taxon>Eukaryota</taxon>
        <taxon>Sar</taxon>
        <taxon>Alveolata</taxon>
        <taxon>Apicomplexa</taxon>
        <taxon>Aconoidasida</taxon>
        <taxon>Haemosporida</taxon>
        <taxon>Plasmodiidae</taxon>
        <taxon>Plasmodium</taxon>
        <taxon>Plasmodium (Plasmodium)</taxon>
    </lineage>
</organism>
<name>A0A1A8YRY3_PLAOA</name>
<evidence type="ECO:0000256" key="3">
    <source>
        <dbReference type="SAM" id="Phobius"/>
    </source>
</evidence>
<protein>
    <submittedName>
        <fullName evidence="5">Peptidase</fullName>
    </submittedName>
</protein>
<dbReference type="GO" id="GO:0006508">
    <property type="term" value="P:proteolysis"/>
    <property type="evidence" value="ECO:0007669"/>
    <property type="project" value="InterPro"/>
</dbReference>
<evidence type="ECO:0000313" key="5">
    <source>
        <dbReference type="EMBL" id="SBT34268.1"/>
    </source>
</evidence>
<evidence type="ECO:0000256" key="2">
    <source>
        <dbReference type="SAM" id="MobiDB-lite"/>
    </source>
</evidence>
<feature type="compositionally biased region" description="Basic and acidic residues" evidence="2">
    <location>
        <begin position="321"/>
        <end position="370"/>
    </location>
</feature>
<dbReference type="GO" id="GO:0004252">
    <property type="term" value="F:serine-type endopeptidase activity"/>
    <property type="evidence" value="ECO:0007669"/>
    <property type="project" value="TreeGrafter"/>
</dbReference>
<feature type="region of interest" description="Disordered" evidence="2">
    <location>
        <begin position="412"/>
        <end position="433"/>
    </location>
</feature>
<proteinExistence type="predicted"/>
<dbReference type="Gene3D" id="3.40.50.1820">
    <property type="entry name" value="alpha/beta hydrolase"/>
    <property type="match status" value="1"/>
</dbReference>
<dbReference type="PANTHER" id="PTHR42776:SF4">
    <property type="entry name" value="ACYLAMINO-ACID-RELEASING ENZYME"/>
    <property type="match status" value="1"/>
</dbReference>
<dbReference type="AlphaFoldDB" id="A0A1A8YRY3"/>
<accession>A0A1A8YRY3</accession>
<gene>
    <name evidence="5" type="ORF">POVWA1_021380</name>
</gene>
<feature type="domain" description="Peptidase S9 prolyl oligopeptidase catalytic" evidence="4">
    <location>
        <begin position="694"/>
        <end position="902"/>
    </location>
</feature>
<keyword evidence="3" id="KW-0472">Membrane</keyword>
<keyword evidence="3" id="KW-0812">Transmembrane</keyword>